<keyword evidence="8" id="KW-1185">Reference proteome</keyword>
<evidence type="ECO:0000256" key="1">
    <source>
        <dbReference type="ARBA" id="ARBA00001917"/>
    </source>
</evidence>
<dbReference type="STRING" id="169760.PSTEL_21595"/>
<dbReference type="Gene3D" id="3.40.109.10">
    <property type="entry name" value="NADH Oxidase"/>
    <property type="match status" value="1"/>
</dbReference>
<evidence type="ECO:0000256" key="4">
    <source>
        <dbReference type="ARBA" id="ARBA00022643"/>
    </source>
</evidence>
<dbReference type="GO" id="GO:0016491">
    <property type="term" value="F:oxidoreductase activity"/>
    <property type="evidence" value="ECO:0007669"/>
    <property type="project" value="UniProtKB-KW"/>
</dbReference>
<keyword evidence="4" id="KW-0288">FMN</keyword>
<evidence type="ECO:0000256" key="3">
    <source>
        <dbReference type="ARBA" id="ARBA00022630"/>
    </source>
</evidence>
<keyword evidence="3" id="KW-0285">Flavoprotein</keyword>
<feature type="region of interest" description="Disordered" evidence="6">
    <location>
        <begin position="17"/>
        <end position="36"/>
    </location>
</feature>
<dbReference type="EMBL" id="CP009286">
    <property type="protein sequence ID" value="AIQ65330.1"/>
    <property type="molecule type" value="Genomic_DNA"/>
</dbReference>
<evidence type="ECO:0000313" key="8">
    <source>
        <dbReference type="Proteomes" id="UP000029507"/>
    </source>
</evidence>
<organism evidence="7 8">
    <name type="scientific">Paenibacillus stellifer</name>
    <dbReference type="NCBI Taxonomy" id="169760"/>
    <lineage>
        <taxon>Bacteria</taxon>
        <taxon>Bacillati</taxon>
        <taxon>Bacillota</taxon>
        <taxon>Bacilli</taxon>
        <taxon>Bacillales</taxon>
        <taxon>Paenibacillaceae</taxon>
        <taxon>Paenibacillus</taxon>
    </lineage>
</organism>
<keyword evidence="5" id="KW-0560">Oxidoreductase</keyword>
<evidence type="ECO:0000256" key="6">
    <source>
        <dbReference type="SAM" id="MobiDB-lite"/>
    </source>
</evidence>
<gene>
    <name evidence="7" type="ORF">PSTEL_21595</name>
</gene>
<dbReference type="HOGENOM" id="CLU_070764_9_1_9"/>
<comment type="cofactor">
    <cofactor evidence="1">
        <name>FMN</name>
        <dbReference type="ChEBI" id="CHEBI:58210"/>
    </cofactor>
</comment>
<sequence length="171" mass="19773">MTGAALERLRKSYLETHDRSEPYAPEVPMPQTWPEDLQDRSRRNSIRLFENVGIAREDQEARAANWRNNFQFFNAPALAILCQDRTLTEWSIMDLGTFGGYLMLSAEQHGIQSVPAFSSVAYPKLLRAELDIPEHLLIRTGILLGYAEEDHPYNRHVSEREPLEHLVHFKQ</sequence>
<dbReference type="AlphaFoldDB" id="A0A089LYY2"/>
<evidence type="ECO:0000256" key="2">
    <source>
        <dbReference type="ARBA" id="ARBA00007118"/>
    </source>
</evidence>
<dbReference type="PANTHER" id="PTHR43673">
    <property type="entry name" value="NAD(P)H NITROREDUCTASE YDGI-RELATED"/>
    <property type="match status" value="1"/>
</dbReference>
<dbReference type="InterPro" id="IPR000415">
    <property type="entry name" value="Nitroreductase-like"/>
</dbReference>
<evidence type="ECO:0000313" key="7">
    <source>
        <dbReference type="EMBL" id="AIQ65330.1"/>
    </source>
</evidence>
<dbReference type="PANTHER" id="PTHR43673:SF2">
    <property type="entry name" value="NITROREDUCTASE"/>
    <property type="match status" value="1"/>
</dbReference>
<reference evidence="7 8" key="1">
    <citation type="submission" date="2014-08" db="EMBL/GenBank/DDBJ databases">
        <title>Comparative genomics of the Paenibacillus odorifer group.</title>
        <authorList>
            <person name="den Bakker H.C."/>
            <person name="Tsai Y.-C."/>
            <person name="Martin N."/>
            <person name="Korlach J."/>
            <person name="Wiedmann M."/>
        </authorList>
    </citation>
    <scope>NUCLEOTIDE SEQUENCE [LARGE SCALE GENOMIC DNA]</scope>
    <source>
        <strain evidence="7 8">DSM 14472</strain>
    </source>
</reference>
<protein>
    <submittedName>
        <fullName evidence="7">Uncharacterized protein</fullName>
    </submittedName>
</protein>
<dbReference type="SUPFAM" id="SSF55469">
    <property type="entry name" value="FMN-dependent nitroreductase-like"/>
    <property type="match status" value="1"/>
</dbReference>
<dbReference type="Proteomes" id="UP000029507">
    <property type="component" value="Chromosome"/>
</dbReference>
<evidence type="ECO:0000256" key="5">
    <source>
        <dbReference type="ARBA" id="ARBA00023002"/>
    </source>
</evidence>
<dbReference type="KEGG" id="pste:PSTEL_21595"/>
<proteinExistence type="inferred from homology"/>
<accession>A0A089LYY2</accession>
<name>A0A089LYY2_9BACL</name>
<comment type="similarity">
    <text evidence="2">Belongs to the nitroreductase family.</text>
</comment>